<gene>
    <name evidence="2" type="ORF">CE91St16_34920</name>
    <name evidence="3" type="ORF">F2A26_02230</name>
</gene>
<dbReference type="EMBL" id="BQOL01000005">
    <property type="protein sequence ID" value="GKI20584.1"/>
    <property type="molecule type" value="Genomic_DNA"/>
</dbReference>
<comment type="caution">
    <text evidence="2">The sequence shown here is derived from an EMBL/GenBank/DDBJ whole genome shotgun (WGS) entry which is preliminary data.</text>
</comment>
<accession>A0A5B5VSU8</accession>
<dbReference type="InterPro" id="IPR021428">
    <property type="entry name" value="DUF3078"/>
</dbReference>
<sequence length="414" mass="47513">MKPFYLILTLIPALLIGRTVSAQISVDEVDAGEESVTFQDKLKSIPVDVDYFSRARYKAERAAIRKERNYLEFSSGVQGALTSYNDPWISVSGGDNSIALTAVIGLRHVFTKNLFTIETKFSAKLGYNRMKVETQRLDADGNPMVDDSGNKIMDSEGVWFKNQDEFVVSVAPSFKMSENWSYGSILNFRSQFVNGYKSRTEQKKEHLKSKFMTPGYLDISLGITYKSPKPKFPIVINLSPIALNATFAENDWIRRRQVEERVDSEGKKTETEIKPAYNYGIEDPDKTSKYEGGSSIQIDFDRTFGKTGFLRYRTTLYSFYGWITDIGQKNKISDYTKFRHAYEEWDKTANKDIKDKPRLPIHPIARWENTLDIKATKYLSTTLSFQLYYNRAQNVDVQTRTLLSVGLTYTFKNK</sequence>
<dbReference type="AlphaFoldDB" id="A0A5B5VSU8"/>
<name>A0A5B5VSU8_9BACT</name>
<dbReference type="Proteomes" id="UP001055105">
    <property type="component" value="Unassembled WGS sequence"/>
</dbReference>
<dbReference type="Pfam" id="PF11276">
    <property type="entry name" value="DUF3078"/>
    <property type="match status" value="1"/>
</dbReference>
<feature type="chain" id="PRO_5044618588" evidence="1">
    <location>
        <begin position="23"/>
        <end position="414"/>
    </location>
</feature>
<organism evidence="2 5">
    <name type="scientific">Alistipes finegoldii</name>
    <dbReference type="NCBI Taxonomy" id="214856"/>
    <lineage>
        <taxon>Bacteria</taxon>
        <taxon>Pseudomonadati</taxon>
        <taxon>Bacteroidota</taxon>
        <taxon>Bacteroidia</taxon>
        <taxon>Bacteroidales</taxon>
        <taxon>Rikenellaceae</taxon>
        <taxon>Alistipes</taxon>
    </lineage>
</organism>
<reference evidence="3 4" key="1">
    <citation type="journal article" date="2019" name="Nat. Med.">
        <title>A library of human gut bacterial isolates paired with longitudinal multiomics data enables mechanistic microbiome research.</title>
        <authorList>
            <person name="Poyet M."/>
            <person name="Groussin M."/>
            <person name="Gibbons S.M."/>
            <person name="Avila-Pacheco J."/>
            <person name="Jiang X."/>
            <person name="Kearney S.M."/>
            <person name="Perrotta A.R."/>
            <person name="Berdy B."/>
            <person name="Zhao S."/>
            <person name="Lieberman T.D."/>
            <person name="Swanson P.K."/>
            <person name="Smith M."/>
            <person name="Roesemann S."/>
            <person name="Alexander J.E."/>
            <person name="Rich S.A."/>
            <person name="Livny J."/>
            <person name="Vlamakis H."/>
            <person name="Clish C."/>
            <person name="Bullock K."/>
            <person name="Deik A."/>
            <person name="Scott J."/>
            <person name="Pierce K.A."/>
            <person name="Xavier R.J."/>
            <person name="Alm E.J."/>
        </authorList>
    </citation>
    <scope>NUCLEOTIDE SEQUENCE [LARGE SCALE GENOMIC DNA]</scope>
    <source>
        <strain evidence="3 4">BIOML-A1</strain>
    </source>
</reference>
<evidence type="ECO:0000313" key="5">
    <source>
        <dbReference type="Proteomes" id="UP001055105"/>
    </source>
</evidence>
<keyword evidence="4" id="KW-1185">Reference proteome</keyword>
<evidence type="ECO:0000313" key="3">
    <source>
        <dbReference type="EMBL" id="KAA3160576.1"/>
    </source>
</evidence>
<feature type="signal peptide" evidence="1">
    <location>
        <begin position="1"/>
        <end position="22"/>
    </location>
</feature>
<dbReference type="Proteomes" id="UP000324870">
    <property type="component" value="Unassembled WGS sequence"/>
</dbReference>
<evidence type="ECO:0000313" key="2">
    <source>
        <dbReference type="EMBL" id="GKI20584.1"/>
    </source>
</evidence>
<reference evidence="2" key="2">
    <citation type="submission" date="2022-01" db="EMBL/GenBank/DDBJ databases">
        <title>Novel bile acid biosynthetic pathways are enriched in the microbiome of centenarians.</title>
        <authorList>
            <person name="Sato Y."/>
            <person name="Atarashi K."/>
            <person name="Plichta R.D."/>
            <person name="Arai Y."/>
            <person name="Sasajima S."/>
            <person name="Kearney M.S."/>
            <person name="Suda W."/>
            <person name="Takeshita K."/>
            <person name="Sasaki T."/>
            <person name="Okamoto S."/>
            <person name="Skelly N.A."/>
            <person name="Okamura Y."/>
            <person name="Vlamakis H."/>
            <person name="Li Y."/>
            <person name="Tanoue T."/>
            <person name="Takei H."/>
            <person name="Nittono H."/>
            <person name="Narushima S."/>
            <person name="Irie J."/>
            <person name="Itoh H."/>
            <person name="Moriya K."/>
            <person name="Sugiura Y."/>
            <person name="Suematsu M."/>
            <person name="Moritoki N."/>
            <person name="Shibata S."/>
            <person name="Littman R.D."/>
            <person name="Fischbach A.M."/>
            <person name="Uwamino Y."/>
            <person name="Inoue T."/>
            <person name="Honda A."/>
            <person name="Hattori M."/>
            <person name="Murai T."/>
            <person name="Xavier J.R."/>
            <person name="Hirose N."/>
            <person name="Honda K."/>
        </authorList>
    </citation>
    <scope>NUCLEOTIDE SEQUENCE</scope>
    <source>
        <strain evidence="2">CE91-St16</strain>
    </source>
</reference>
<evidence type="ECO:0000313" key="4">
    <source>
        <dbReference type="Proteomes" id="UP000324870"/>
    </source>
</evidence>
<protein>
    <submittedName>
        <fullName evidence="3">DUF3078 domain-containing protein</fullName>
    </submittedName>
</protein>
<proteinExistence type="predicted"/>
<dbReference type="RefSeq" id="WP_130062544.1">
    <property type="nucleotide sequence ID" value="NZ_AP025581.1"/>
</dbReference>
<dbReference type="EMBL" id="VVND01000002">
    <property type="protein sequence ID" value="KAA3160576.1"/>
    <property type="molecule type" value="Genomic_DNA"/>
</dbReference>
<evidence type="ECO:0000256" key="1">
    <source>
        <dbReference type="SAM" id="SignalP"/>
    </source>
</evidence>
<keyword evidence="1" id="KW-0732">Signal</keyword>